<proteinExistence type="predicted"/>
<dbReference type="EMBL" id="CP012603">
    <property type="protein sequence ID" value="ALE40490.1"/>
    <property type="molecule type" value="Genomic_DNA"/>
</dbReference>
<evidence type="ECO:0000313" key="2">
    <source>
        <dbReference type="Proteomes" id="UP000056502"/>
    </source>
</evidence>
<reference evidence="1 2" key="1">
    <citation type="journal article" date="2015" name="Genome Announc.">
        <title>Whole-Genome Sequence of Leptospira interrogans Serovar Hardjo Subtype Hardjoprajitno Strain Norma, Isolated from Cattle in a Leptospirosis Outbreak in Brazil.</title>
        <authorList>
            <person name="Cosate M.R."/>
            <person name="Soares S.C."/>
            <person name="Mendes T.A."/>
            <person name="Raittz R.T."/>
            <person name="Moreira E.C."/>
            <person name="Leite R."/>
            <person name="Fernandes G.R."/>
            <person name="Haddad J.P."/>
            <person name="Ortega J.M."/>
        </authorList>
    </citation>
    <scope>NUCLEOTIDE SEQUENCE [LARGE SCALE GENOMIC DNA]</scope>
    <source>
        <strain evidence="1 2">Norma</strain>
    </source>
</reference>
<protein>
    <submittedName>
        <fullName evidence="1">Uncharacterized protein</fullName>
    </submittedName>
</protein>
<accession>A0A0M5L8P7</accession>
<gene>
    <name evidence="1" type="ORF">G436_3334</name>
</gene>
<name>A0A0M5L8P7_LEPIR</name>
<sequence length="41" mass="5054">MICLFLFFLFIPCWKLFRFSKIFLKQVPSKISKNERSVHNF</sequence>
<dbReference type="AlphaFoldDB" id="A0A0M5L8P7"/>
<dbReference type="PATRIC" id="fig|1279460.3.peg.3383"/>
<organism evidence="1">
    <name type="scientific">Leptospira interrogans serovar Hardjo str. Norma</name>
    <dbReference type="NCBI Taxonomy" id="1279460"/>
    <lineage>
        <taxon>Bacteria</taxon>
        <taxon>Pseudomonadati</taxon>
        <taxon>Spirochaetota</taxon>
        <taxon>Spirochaetia</taxon>
        <taxon>Leptospirales</taxon>
        <taxon>Leptospiraceae</taxon>
        <taxon>Leptospira</taxon>
    </lineage>
</organism>
<evidence type="ECO:0000313" key="1">
    <source>
        <dbReference type="EMBL" id="ALE40490.1"/>
    </source>
</evidence>
<dbReference type="Proteomes" id="UP000056502">
    <property type="component" value="Chromosome I"/>
</dbReference>